<dbReference type="Gene3D" id="3.30.70.270">
    <property type="match status" value="1"/>
</dbReference>
<keyword evidence="1" id="KW-1133">Transmembrane helix</keyword>
<evidence type="ECO:0000313" key="6">
    <source>
        <dbReference type="EMBL" id="GIJ54667.1"/>
    </source>
</evidence>
<dbReference type="Gene3D" id="3.20.20.450">
    <property type="entry name" value="EAL domain"/>
    <property type="match status" value="1"/>
</dbReference>
<evidence type="ECO:0000259" key="2">
    <source>
        <dbReference type="PROSITE" id="PS50112"/>
    </source>
</evidence>
<feature type="domain" description="PAS" evidence="2">
    <location>
        <begin position="182"/>
        <end position="237"/>
    </location>
</feature>
<dbReference type="SUPFAM" id="SSF141868">
    <property type="entry name" value="EAL domain-like"/>
    <property type="match status" value="1"/>
</dbReference>
<dbReference type="CDD" id="cd01948">
    <property type="entry name" value="EAL"/>
    <property type="match status" value="1"/>
</dbReference>
<proteinExistence type="predicted"/>
<dbReference type="InterPro" id="IPR052155">
    <property type="entry name" value="Biofilm_reg_signaling"/>
</dbReference>
<dbReference type="CDD" id="cd00130">
    <property type="entry name" value="PAS"/>
    <property type="match status" value="1"/>
</dbReference>
<dbReference type="GO" id="GO:0006355">
    <property type="term" value="P:regulation of DNA-templated transcription"/>
    <property type="evidence" value="ECO:0007669"/>
    <property type="project" value="InterPro"/>
</dbReference>
<feature type="transmembrane region" description="Helical" evidence="1">
    <location>
        <begin position="125"/>
        <end position="141"/>
    </location>
</feature>
<feature type="transmembrane region" description="Helical" evidence="1">
    <location>
        <begin position="147"/>
        <end position="169"/>
    </location>
</feature>
<feature type="transmembrane region" description="Helical" evidence="1">
    <location>
        <begin position="101"/>
        <end position="120"/>
    </location>
</feature>
<dbReference type="InterPro" id="IPR013767">
    <property type="entry name" value="PAS_fold"/>
</dbReference>
<protein>
    <recommendedName>
        <fullName evidence="8">PAS domain S-box-containing protein/diguanylate cyclase (GGDEF) domain-containing protein</fullName>
    </recommendedName>
</protein>
<dbReference type="FunFam" id="3.20.20.450:FF:000001">
    <property type="entry name" value="Cyclic di-GMP phosphodiesterase yahA"/>
    <property type="match status" value="1"/>
</dbReference>
<comment type="caution">
    <text evidence="6">The sequence shown here is derived from an EMBL/GenBank/DDBJ whole genome shotgun (WGS) entry which is preliminary data.</text>
</comment>
<evidence type="ECO:0000259" key="4">
    <source>
        <dbReference type="PROSITE" id="PS50883"/>
    </source>
</evidence>
<dbReference type="SMART" id="SM00052">
    <property type="entry name" value="EAL"/>
    <property type="match status" value="1"/>
</dbReference>
<accession>A0A8J3Z1K2</accession>
<dbReference type="InterPro" id="IPR029787">
    <property type="entry name" value="Nucleotide_cyclase"/>
</dbReference>
<dbReference type="InterPro" id="IPR000160">
    <property type="entry name" value="GGDEF_dom"/>
</dbReference>
<dbReference type="InterPro" id="IPR035919">
    <property type="entry name" value="EAL_sf"/>
</dbReference>
<feature type="transmembrane region" description="Helical" evidence="1">
    <location>
        <begin position="20"/>
        <end position="39"/>
    </location>
</feature>
<feature type="domain" description="EAL" evidence="4">
    <location>
        <begin position="482"/>
        <end position="736"/>
    </location>
</feature>
<keyword evidence="7" id="KW-1185">Reference proteome</keyword>
<dbReference type="SMART" id="SM00091">
    <property type="entry name" value="PAS"/>
    <property type="match status" value="1"/>
</dbReference>
<reference evidence="6" key="1">
    <citation type="submission" date="2021-01" db="EMBL/GenBank/DDBJ databases">
        <title>Whole genome shotgun sequence of Virgisporangium aurantiacum NBRC 16421.</title>
        <authorList>
            <person name="Komaki H."/>
            <person name="Tamura T."/>
        </authorList>
    </citation>
    <scope>NUCLEOTIDE SEQUENCE</scope>
    <source>
        <strain evidence="6">NBRC 16421</strain>
    </source>
</reference>
<organism evidence="6 7">
    <name type="scientific">Virgisporangium aurantiacum</name>
    <dbReference type="NCBI Taxonomy" id="175570"/>
    <lineage>
        <taxon>Bacteria</taxon>
        <taxon>Bacillati</taxon>
        <taxon>Actinomycetota</taxon>
        <taxon>Actinomycetes</taxon>
        <taxon>Micromonosporales</taxon>
        <taxon>Micromonosporaceae</taxon>
        <taxon>Virgisporangium</taxon>
    </lineage>
</organism>
<evidence type="ECO:0000259" key="3">
    <source>
        <dbReference type="PROSITE" id="PS50113"/>
    </source>
</evidence>
<dbReference type="InterPro" id="IPR035965">
    <property type="entry name" value="PAS-like_dom_sf"/>
</dbReference>
<dbReference type="Gene3D" id="3.30.450.20">
    <property type="entry name" value="PAS domain"/>
    <property type="match status" value="1"/>
</dbReference>
<dbReference type="PROSITE" id="PS50883">
    <property type="entry name" value="EAL"/>
    <property type="match status" value="1"/>
</dbReference>
<dbReference type="PANTHER" id="PTHR44757:SF2">
    <property type="entry name" value="BIOFILM ARCHITECTURE MAINTENANCE PROTEIN MBAA"/>
    <property type="match status" value="1"/>
</dbReference>
<feature type="domain" description="GGDEF" evidence="5">
    <location>
        <begin position="340"/>
        <end position="473"/>
    </location>
</feature>
<dbReference type="Pfam" id="PF00990">
    <property type="entry name" value="GGDEF"/>
    <property type="match status" value="1"/>
</dbReference>
<dbReference type="FunFam" id="3.30.70.270:FF:000001">
    <property type="entry name" value="Diguanylate cyclase domain protein"/>
    <property type="match status" value="1"/>
</dbReference>
<dbReference type="EMBL" id="BOPG01000012">
    <property type="protein sequence ID" value="GIJ54667.1"/>
    <property type="molecule type" value="Genomic_DNA"/>
</dbReference>
<feature type="domain" description="PAC" evidence="3">
    <location>
        <begin position="257"/>
        <end position="308"/>
    </location>
</feature>
<dbReference type="SUPFAM" id="SSF55785">
    <property type="entry name" value="PYP-like sensor domain (PAS domain)"/>
    <property type="match status" value="1"/>
</dbReference>
<evidence type="ECO:0000259" key="5">
    <source>
        <dbReference type="PROSITE" id="PS50887"/>
    </source>
</evidence>
<gene>
    <name evidence="6" type="ORF">Vau01_021830</name>
</gene>
<dbReference type="InterPro" id="IPR001633">
    <property type="entry name" value="EAL_dom"/>
</dbReference>
<dbReference type="RefSeq" id="WP_203990138.1">
    <property type="nucleotide sequence ID" value="NZ_BOPG01000012.1"/>
</dbReference>
<dbReference type="CDD" id="cd01949">
    <property type="entry name" value="GGDEF"/>
    <property type="match status" value="1"/>
</dbReference>
<dbReference type="SUPFAM" id="SSF55073">
    <property type="entry name" value="Nucleotide cyclase"/>
    <property type="match status" value="1"/>
</dbReference>
<feature type="transmembrane region" description="Helical" evidence="1">
    <location>
        <begin position="45"/>
        <end position="67"/>
    </location>
</feature>
<dbReference type="Pfam" id="PF00563">
    <property type="entry name" value="EAL"/>
    <property type="match status" value="1"/>
</dbReference>
<name>A0A8J3Z1K2_9ACTN</name>
<keyword evidence="1" id="KW-0472">Membrane</keyword>
<dbReference type="InterPro" id="IPR043128">
    <property type="entry name" value="Rev_trsase/Diguanyl_cyclase"/>
</dbReference>
<dbReference type="AlphaFoldDB" id="A0A8J3Z1K2"/>
<dbReference type="InterPro" id="IPR000014">
    <property type="entry name" value="PAS"/>
</dbReference>
<dbReference type="PANTHER" id="PTHR44757">
    <property type="entry name" value="DIGUANYLATE CYCLASE DGCP"/>
    <property type="match status" value="1"/>
</dbReference>
<dbReference type="SMART" id="SM00267">
    <property type="entry name" value="GGDEF"/>
    <property type="match status" value="1"/>
</dbReference>
<evidence type="ECO:0000256" key="1">
    <source>
        <dbReference type="SAM" id="Phobius"/>
    </source>
</evidence>
<dbReference type="Proteomes" id="UP000612585">
    <property type="component" value="Unassembled WGS sequence"/>
</dbReference>
<dbReference type="PROSITE" id="PS50887">
    <property type="entry name" value="GGDEF"/>
    <property type="match status" value="1"/>
</dbReference>
<dbReference type="PROSITE" id="PS50113">
    <property type="entry name" value="PAC"/>
    <property type="match status" value="1"/>
</dbReference>
<evidence type="ECO:0000313" key="7">
    <source>
        <dbReference type="Proteomes" id="UP000612585"/>
    </source>
</evidence>
<dbReference type="PROSITE" id="PS50112">
    <property type="entry name" value="PAS"/>
    <property type="match status" value="1"/>
</dbReference>
<evidence type="ECO:0008006" key="8">
    <source>
        <dbReference type="Google" id="ProtNLM"/>
    </source>
</evidence>
<dbReference type="NCBIfam" id="TIGR00229">
    <property type="entry name" value="sensory_box"/>
    <property type="match status" value="1"/>
</dbReference>
<sequence>MRLTPIEDDHEAEYWVRQIYFGTGIAVIVTSLAMLRVALDWDTELRWWLIPLGLAVLAQASAFPLPWARIVRRPHAREFLFSWWVSELPLIYLYASNDRLAIAVYVAAVTLVIMLAAALYPPREVIGLGMLSMIGLAVLILDRPTGNTGSVVVLGAALATVSTVAAVTANNRYRQDDHRRSTERRTELLLESASDVVVAVDPDGTVSYASPAVRTVLGHASDALRGTRFGDLVHTDDALRFTDWIAALASGRAGDTDRVEVRAHRADGSVIYVDVLGRNRTDDPDLSACVLGLRDISSRRALEVQLTRQAFGDSLTGLANRALFHDRLANTIARLGRDGAQVAVILVDLDDFKLVNDSLGHSAGDRLLTIIADRLRAQVRPGDTLARLGGDEFALIVENLDEFGAAQLAERVLAVTREPIRLDARDVVCTMSVGVAVAKAGDDCDTEELLRNADLAMYAAKRDGRDRFAVFDPVMYTDITRETQQRADLERALDEDQFVLYFQPIVDLTTRRLVGVEALVRWHHPVDGLVGPDTFIPIAEATGLIVPLGQWIIRQAVRQLAQWHRDNPATTHLRMSINVSGRQFQGSGLVEEVTAVLAETGVDPNAIVLEITESMLMQDVDATALMLQELRDLGVRVAVDDFGTGYSSLSYLKRFPVDILKVDRSFVGGHNADDTTLADAVLGLGRALQLQTVAEGIETDTQWSTMRDLGYDYGQGYLFARPASAVHIDQLMADPTSPLPSV</sequence>
<keyword evidence="1" id="KW-0812">Transmembrane</keyword>
<dbReference type="InterPro" id="IPR000700">
    <property type="entry name" value="PAS-assoc_C"/>
</dbReference>
<dbReference type="NCBIfam" id="TIGR00254">
    <property type="entry name" value="GGDEF"/>
    <property type="match status" value="1"/>
</dbReference>
<dbReference type="Pfam" id="PF00989">
    <property type="entry name" value="PAS"/>
    <property type="match status" value="1"/>
</dbReference>